<evidence type="ECO:0000256" key="13">
    <source>
        <dbReference type="RuleBase" id="RU362025"/>
    </source>
</evidence>
<dbReference type="PANTHER" id="PTHR44742:SF2">
    <property type="entry name" value="24-METHYLENESTEROL C-METHYLTRANSFERASE 2"/>
    <property type="match status" value="1"/>
</dbReference>
<dbReference type="InterPro" id="IPR030384">
    <property type="entry name" value="MeTrfase_SMT"/>
</dbReference>
<protein>
    <recommendedName>
        <fullName evidence="13">Methyltransferase</fullName>
        <ecNumber evidence="13">2.1.1.-</ecNumber>
    </recommendedName>
</protein>
<dbReference type="PANTHER" id="PTHR44742">
    <property type="match status" value="1"/>
</dbReference>
<dbReference type="Pfam" id="PF08241">
    <property type="entry name" value="Methyltransf_11"/>
    <property type="match status" value="1"/>
</dbReference>
<organism evidence="15 16">
    <name type="scientific">Raphidocelis subcapitata</name>
    <dbReference type="NCBI Taxonomy" id="307507"/>
    <lineage>
        <taxon>Eukaryota</taxon>
        <taxon>Viridiplantae</taxon>
        <taxon>Chlorophyta</taxon>
        <taxon>core chlorophytes</taxon>
        <taxon>Chlorophyceae</taxon>
        <taxon>CS clade</taxon>
        <taxon>Sphaeropleales</taxon>
        <taxon>Selenastraceae</taxon>
        <taxon>Raphidocelis</taxon>
    </lineage>
</organism>
<keyword evidence="3 12" id="KW-0489">Methyltransferase</keyword>
<sequence length="381" mass="41475">MPLDTAALGDRLQELVGKVKEDKQAAAVAGAAIVLGGALVWRACSSSSREYKRKPTFLELSGGSIDREKVKDEWDNYEASYGKEAGEGIKDRSKVTQLVDVFYSLVTDIYEWGWGQSFHFSPKLPGKNWAASEAAHEARVAATLGLKPGMRCLDVGCGVGGPMRTIAAVSGAHVTGITINQYQVDRATAHNERLGLAPLTKVVRGNFNEMPFGPATFDAAYAIEATCHADRLESVYGEVSRVLKPGGLFLSYEWVSTRDFDPANADHVRIIDEINFGNGLPEMRTWKQAEDAGRAVGLELVGSIDLAVASRGALPWYGRLEELEWQNRVSHVIVSAVDAVYLAPKGLKQVHNMLVEVARSLVAGGRTGVFSPMHMLVFRKK</sequence>
<name>A0A2V0P697_9CHLO</name>
<accession>A0A2V0P697</accession>
<dbReference type="InParanoid" id="A0A2V0P697"/>
<keyword evidence="2" id="KW-0444">Lipid biosynthesis</keyword>
<evidence type="ECO:0000256" key="2">
    <source>
        <dbReference type="ARBA" id="ARBA00022516"/>
    </source>
</evidence>
<dbReference type="InterPro" id="IPR013705">
    <property type="entry name" value="Sterol_MeTrfase_C"/>
</dbReference>
<dbReference type="GO" id="GO:0006694">
    <property type="term" value="P:steroid biosynthetic process"/>
    <property type="evidence" value="ECO:0007669"/>
    <property type="project" value="InterPro"/>
</dbReference>
<dbReference type="SUPFAM" id="SSF53335">
    <property type="entry name" value="S-adenosyl-L-methionine-dependent methyltransferases"/>
    <property type="match status" value="1"/>
</dbReference>
<comment type="similarity">
    <text evidence="12 13">Belongs to the class I-like SAM-binding methyltransferase superfamily. Erg6/SMT family.</text>
</comment>
<evidence type="ECO:0000256" key="11">
    <source>
        <dbReference type="ARBA" id="ARBA00023136"/>
    </source>
</evidence>
<proteinExistence type="inferred from homology"/>
<dbReference type="CDD" id="cd02440">
    <property type="entry name" value="AdoMet_MTases"/>
    <property type="match status" value="1"/>
</dbReference>
<evidence type="ECO:0000256" key="3">
    <source>
        <dbReference type="ARBA" id="ARBA00022603"/>
    </source>
</evidence>
<reference evidence="15 16" key="1">
    <citation type="journal article" date="2018" name="Sci. Rep.">
        <title>Raphidocelis subcapitata (=Pseudokirchneriella subcapitata) provides an insight into genome evolution and environmental adaptations in the Sphaeropleales.</title>
        <authorList>
            <person name="Suzuki S."/>
            <person name="Yamaguchi H."/>
            <person name="Nakajima N."/>
            <person name="Kawachi M."/>
        </authorList>
    </citation>
    <scope>NUCLEOTIDE SEQUENCE [LARGE SCALE GENOMIC DNA]</scope>
    <source>
        <strain evidence="15 16">NIES-35</strain>
    </source>
</reference>
<evidence type="ECO:0000256" key="9">
    <source>
        <dbReference type="ARBA" id="ARBA00022989"/>
    </source>
</evidence>
<dbReference type="EC" id="2.1.1.-" evidence="13"/>
<dbReference type="PROSITE" id="PS51685">
    <property type="entry name" value="SAM_MT_ERG6_SMT"/>
    <property type="match status" value="1"/>
</dbReference>
<dbReference type="Proteomes" id="UP000247498">
    <property type="component" value="Unassembled WGS sequence"/>
</dbReference>
<dbReference type="STRING" id="307507.A0A2V0P697"/>
<feature type="domain" description="SAM-dependent methyltransferase Erg6/SMT-type" evidence="14">
    <location>
        <begin position="102"/>
        <end position="381"/>
    </location>
</feature>
<dbReference type="GO" id="GO:0032259">
    <property type="term" value="P:methylation"/>
    <property type="evidence" value="ECO:0007669"/>
    <property type="project" value="UniProtKB-KW"/>
</dbReference>
<evidence type="ECO:0000256" key="6">
    <source>
        <dbReference type="ARBA" id="ARBA00022692"/>
    </source>
</evidence>
<keyword evidence="4 12" id="KW-0808">Transferase</keyword>
<dbReference type="InterPro" id="IPR013216">
    <property type="entry name" value="Methyltransf_11"/>
</dbReference>
<evidence type="ECO:0000256" key="1">
    <source>
        <dbReference type="ARBA" id="ARBA00004111"/>
    </source>
</evidence>
<evidence type="ECO:0000313" key="15">
    <source>
        <dbReference type="EMBL" id="GBF92707.1"/>
    </source>
</evidence>
<comment type="caution">
    <text evidence="15">The sequence shown here is derived from an EMBL/GenBank/DDBJ whole genome shotgun (WGS) entry which is preliminary data.</text>
</comment>
<dbReference type="OrthoDB" id="4310724at2759"/>
<dbReference type="InterPro" id="IPR029063">
    <property type="entry name" value="SAM-dependent_MTases_sf"/>
</dbReference>
<keyword evidence="7" id="KW-0256">Endoplasmic reticulum</keyword>
<dbReference type="AlphaFoldDB" id="A0A2V0P697"/>
<evidence type="ECO:0000256" key="8">
    <source>
        <dbReference type="ARBA" id="ARBA00022848"/>
    </source>
</evidence>
<evidence type="ECO:0000256" key="7">
    <source>
        <dbReference type="ARBA" id="ARBA00022824"/>
    </source>
</evidence>
<dbReference type="Pfam" id="PF08498">
    <property type="entry name" value="Sterol_MT_C"/>
    <property type="match status" value="1"/>
</dbReference>
<evidence type="ECO:0000256" key="10">
    <source>
        <dbReference type="ARBA" id="ARBA00023098"/>
    </source>
</evidence>
<evidence type="ECO:0000256" key="5">
    <source>
        <dbReference type="ARBA" id="ARBA00022691"/>
    </source>
</evidence>
<keyword evidence="6" id="KW-0812">Transmembrane</keyword>
<keyword evidence="16" id="KW-1185">Reference proteome</keyword>
<dbReference type="EMBL" id="BDRX01000034">
    <property type="protein sequence ID" value="GBF92707.1"/>
    <property type="molecule type" value="Genomic_DNA"/>
</dbReference>
<evidence type="ECO:0000313" key="16">
    <source>
        <dbReference type="Proteomes" id="UP000247498"/>
    </source>
</evidence>
<dbReference type="Gene3D" id="3.40.50.150">
    <property type="entry name" value="Vaccinia Virus protein VP39"/>
    <property type="match status" value="1"/>
</dbReference>
<comment type="subcellular location">
    <subcellularLocation>
        <location evidence="1">Microsome membrane</location>
        <topology evidence="1">Single-pass membrane protein</topology>
    </subcellularLocation>
</comment>
<keyword evidence="5 12" id="KW-0949">S-adenosyl-L-methionine</keyword>
<keyword evidence="11" id="KW-0472">Membrane</keyword>
<keyword evidence="9" id="KW-1133">Transmembrane helix</keyword>
<keyword evidence="10" id="KW-0443">Lipid metabolism</keyword>
<evidence type="ECO:0000256" key="12">
    <source>
        <dbReference type="PROSITE-ProRule" id="PRU01022"/>
    </source>
</evidence>
<gene>
    <name evidence="15" type="ORF">Rsub_05076</name>
</gene>
<evidence type="ECO:0000259" key="14">
    <source>
        <dbReference type="PROSITE" id="PS51685"/>
    </source>
</evidence>
<evidence type="ECO:0000256" key="4">
    <source>
        <dbReference type="ARBA" id="ARBA00022679"/>
    </source>
</evidence>
<dbReference type="FunCoup" id="A0A2V0P697">
    <property type="interactions" value="214"/>
</dbReference>
<keyword evidence="8" id="KW-0492">Microsome</keyword>
<dbReference type="GO" id="GO:0008757">
    <property type="term" value="F:S-adenosylmethionine-dependent methyltransferase activity"/>
    <property type="evidence" value="ECO:0007669"/>
    <property type="project" value="InterPro"/>
</dbReference>